<protein>
    <submittedName>
        <fullName evidence="2">Amidase family protein</fullName>
    </submittedName>
</protein>
<evidence type="ECO:0000313" key="3">
    <source>
        <dbReference type="Proteomes" id="UP001344817"/>
    </source>
</evidence>
<dbReference type="InterPro" id="IPR000120">
    <property type="entry name" value="Amidase"/>
</dbReference>
<dbReference type="PANTHER" id="PTHR11895">
    <property type="entry name" value="TRANSAMIDASE"/>
    <property type="match status" value="1"/>
</dbReference>
<dbReference type="Gene3D" id="3.90.1300.10">
    <property type="entry name" value="Amidase signature (AS) domain"/>
    <property type="match status" value="1"/>
</dbReference>
<dbReference type="PANTHER" id="PTHR11895:SF151">
    <property type="entry name" value="GLUTAMYL-TRNA(GLN) AMIDOTRANSFERASE SUBUNIT A"/>
    <property type="match status" value="1"/>
</dbReference>
<dbReference type="Pfam" id="PF01425">
    <property type="entry name" value="Amidase"/>
    <property type="match status" value="1"/>
</dbReference>
<sequence>MDKILNLGNVTEAIKELKNDQNNCVAYIYENPKQESEGLLSGAVVTIKDVFATKDAPTQASSKFLQNFKPSYDATVVERLTKQGAIKVAKVHNDELALGGTGTFSGFGLIKNPLDASRLAGGSSSGSVATFTKSISIALGSDTGDSVRLPASYNGVVGFKPSYGAIPRYGMFAYASSLDTVAYFAHNVNDIAVFSKAVFGKDIKDMTSVDVKIDNVQNIKPKKVIAFNVFDYLEPYVAQSYQNLIDKLKADNVEVELIDLNLDLIRSIKPIYDIVSYSEASSNLSNLNSIAFGQRENGENWSEIMTNSRSKYLGKNVQRRLILGSYYLYQSNQETMLLKAHKVRRVYKEYMDNISRSADLVIYPASAAVAAKIDSSLNKSYDFMDYILTGSNLIGTPSLTMKMGVNDQNLPFNIALDSYIYNDEKLLSHALYIEKLLEVK</sequence>
<organism evidence="2 3">
    <name type="scientific">Mycoplasmopsis ciconiae</name>
    <dbReference type="NCBI Taxonomy" id="561067"/>
    <lineage>
        <taxon>Bacteria</taxon>
        <taxon>Bacillati</taxon>
        <taxon>Mycoplasmatota</taxon>
        <taxon>Mycoplasmoidales</taxon>
        <taxon>Metamycoplasmataceae</taxon>
        <taxon>Mycoplasmopsis</taxon>
    </lineage>
</organism>
<dbReference type="NCBIfam" id="NF005517">
    <property type="entry name" value="PRK07139.1"/>
    <property type="match status" value="1"/>
</dbReference>
<evidence type="ECO:0000259" key="1">
    <source>
        <dbReference type="Pfam" id="PF01425"/>
    </source>
</evidence>
<feature type="domain" description="Amidase" evidence="1">
    <location>
        <begin position="30"/>
        <end position="427"/>
    </location>
</feature>
<dbReference type="SUPFAM" id="SSF75304">
    <property type="entry name" value="Amidase signature (AS) enzymes"/>
    <property type="match status" value="1"/>
</dbReference>
<comment type="caution">
    <text evidence="2">The sequence shown here is derived from an EMBL/GenBank/DDBJ whole genome shotgun (WGS) entry which is preliminary data.</text>
</comment>
<dbReference type="InterPro" id="IPR023631">
    <property type="entry name" value="Amidase_dom"/>
</dbReference>
<keyword evidence="3" id="KW-1185">Reference proteome</keyword>
<reference evidence="2" key="1">
    <citation type="submission" date="2024-01" db="EMBL/GenBank/DDBJ databases">
        <title>Genome sequence of Mycoplasma ciconiae type strain DSM 25251.</title>
        <authorList>
            <person name="Spergser J."/>
        </authorList>
    </citation>
    <scope>NUCLEOTIDE SEQUENCE [LARGE SCALE GENOMIC DNA]</scope>
    <source>
        <strain evidence="2">DSM 25251</strain>
    </source>
</reference>
<accession>A0ABU7MLN3</accession>
<gene>
    <name evidence="2" type="ORF">V2E24_02510</name>
</gene>
<dbReference type="Proteomes" id="UP001344817">
    <property type="component" value="Unassembled WGS sequence"/>
</dbReference>
<evidence type="ECO:0000313" key="2">
    <source>
        <dbReference type="EMBL" id="MEE3928440.1"/>
    </source>
</evidence>
<dbReference type="RefSeq" id="WP_330500852.1">
    <property type="nucleotide sequence ID" value="NZ_JAZDWZ010000007.1"/>
</dbReference>
<dbReference type="EMBL" id="JAZDWZ010000007">
    <property type="protein sequence ID" value="MEE3928440.1"/>
    <property type="molecule type" value="Genomic_DNA"/>
</dbReference>
<name>A0ABU7MLN3_9BACT</name>
<dbReference type="InterPro" id="IPR036928">
    <property type="entry name" value="AS_sf"/>
</dbReference>
<proteinExistence type="predicted"/>